<evidence type="ECO:0000313" key="3">
    <source>
        <dbReference type="EMBL" id="CAK7345835.1"/>
    </source>
</evidence>
<keyword evidence="1" id="KW-0812">Transmembrane</keyword>
<organism evidence="3 4">
    <name type="scientific">Dovyalis caffra</name>
    <dbReference type="NCBI Taxonomy" id="77055"/>
    <lineage>
        <taxon>Eukaryota</taxon>
        <taxon>Viridiplantae</taxon>
        <taxon>Streptophyta</taxon>
        <taxon>Embryophyta</taxon>
        <taxon>Tracheophyta</taxon>
        <taxon>Spermatophyta</taxon>
        <taxon>Magnoliopsida</taxon>
        <taxon>eudicotyledons</taxon>
        <taxon>Gunneridae</taxon>
        <taxon>Pentapetalae</taxon>
        <taxon>rosids</taxon>
        <taxon>fabids</taxon>
        <taxon>Malpighiales</taxon>
        <taxon>Salicaceae</taxon>
        <taxon>Flacourtieae</taxon>
        <taxon>Dovyalis</taxon>
    </lineage>
</organism>
<keyword evidence="4" id="KW-1185">Reference proteome</keyword>
<feature type="chain" id="PRO_5043382227" evidence="2">
    <location>
        <begin position="21"/>
        <end position="207"/>
    </location>
</feature>
<feature type="signal peptide" evidence="2">
    <location>
        <begin position="1"/>
        <end position="20"/>
    </location>
</feature>
<protein>
    <submittedName>
        <fullName evidence="3">Uncharacterized protein</fullName>
    </submittedName>
</protein>
<name>A0AAV1S3F2_9ROSI</name>
<keyword evidence="1" id="KW-1133">Transmembrane helix</keyword>
<dbReference type="EMBL" id="CAWUPB010001168">
    <property type="protein sequence ID" value="CAK7345835.1"/>
    <property type="molecule type" value="Genomic_DNA"/>
</dbReference>
<gene>
    <name evidence="3" type="ORF">DCAF_LOCUS18497</name>
</gene>
<feature type="transmembrane region" description="Helical" evidence="1">
    <location>
        <begin position="159"/>
        <end position="181"/>
    </location>
</feature>
<keyword evidence="1" id="KW-0472">Membrane</keyword>
<evidence type="ECO:0000313" key="4">
    <source>
        <dbReference type="Proteomes" id="UP001314170"/>
    </source>
</evidence>
<evidence type="ECO:0000256" key="1">
    <source>
        <dbReference type="SAM" id="Phobius"/>
    </source>
</evidence>
<keyword evidence="2" id="KW-0732">Signal</keyword>
<proteinExistence type="predicted"/>
<evidence type="ECO:0000256" key="2">
    <source>
        <dbReference type="SAM" id="SignalP"/>
    </source>
</evidence>
<comment type="caution">
    <text evidence="3">The sequence shown here is derived from an EMBL/GenBank/DDBJ whole genome shotgun (WGS) entry which is preliminary data.</text>
</comment>
<accession>A0AAV1S3F2</accession>
<dbReference type="Proteomes" id="UP001314170">
    <property type="component" value="Unassembled WGS sequence"/>
</dbReference>
<sequence length="207" mass="23108">MTAAALIVLLLLLAIHFVSSCSIRDEYSNLISNGLDQNGQTQILKLNNMVTTVTCEPIYDFRPCTTKVWGNLFLFVVYEYLLSLADKYISSGSNLFFQMFGTGIFGGSFSVRLLNSHKLHWFLFGQERLEKNKVLFQRPCSQPVKMSLDRSAVSMSMGFLAGSTMMSLAIIWGSVIAFGSYDLRPTPSTNLENKKSFLSDGLSYQSS</sequence>
<feature type="transmembrane region" description="Helical" evidence="1">
    <location>
        <begin position="95"/>
        <end position="114"/>
    </location>
</feature>
<reference evidence="3 4" key="1">
    <citation type="submission" date="2024-01" db="EMBL/GenBank/DDBJ databases">
        <authorList>
            <person name="Waweru B."/>
        </authorList>
    </citation>
    <scope>NUCLEOTIDE SEQUENCE [LARGE SCALE GENOMIC DNA]</scope>
</reference>
<dbReference type="AlphaFoldDB" id="A0AAV1S3F2"/>